<evidence type="ECO:0000313" key="2">
    <source>
        <dbReference type="Proteomes" id="UP000220102"/>
    </source>
</evidence>
<evidence type="ECO:0000313" key="1">
    <source>
        <dbReference type="EMBL" id="PEN14384.1"/>
    </source>
</evidence>
<accession>A0A2A8D0H3</accession>
<sequence>MSEAVLAAIDIYGSQLRYAEVEKEEDAAPRLLRLGSCEFDFDLVQDLLRSGAPQHGGEVVAALQEAFDATEASRLRICVHPPDSFTFFTPLSATLPVRSRQEQIHQQAALLTGTRDPEGLDLASETVRTAQDSEGEAVMWVHVLATPGPIHERFERLASSLPVTGFDWVVSTQSAAKVAAHTDLTGITQAQALRPFTLSVGRYEGHTEYTLSRDRQWYHSHYTHEADTPTDRLYFAIGLLNRLGVSPGAVGRLFVYGLDVDPNAYAPFQTIFGVEPETLDPLSVLRADRSRFGTSFDVGAYASCVGALL</sequence>
<name>A0A2A8D0H3_9BACT</name>
<evidence type="ECO:0008006" key="3">
    <source>
        <dbReference type="Google" id="ProtNLM"/>
    </source>
</evidence>
<gene>
    <name evidence="1" type="ORF">CRI94_04945</name>
</gene>
<dbReference type="RefSeq" id="WP_098074565.1">
    <property type="nucleotide sequence ID" value="NZ_PDEQ01000002.1"/>
</dbReference>
<reference evidence="1 2" key="1">
    <citation type="submission" date="2017-10" db="EMBL/GenBank/DDBJ databases">
        <title>Draft genome of Longibacter Salinarum.</title>
        <authorList>
            <person name="Goh K.M."/>
            <person name="Shamsir M.S."/>
            <person name="Lim S.W."/>
        </authorList>
    </citation>
    <scope>NUCLEOTIDE SEQUENCE [LARGE SCALE GENOMIC DNA]</scope>
    <source>
        <strain evidence="1 2">KCTC 52045</strain>
    </source>
</reference>
<organism evidence="1 2">
    <name type="scientific">Longibacter salinarum</name>
    <dbReference type="NCBI Taxonomy" id="1850348"/>
    <lineage>
        <taxon>Bacteria</taxon>
        <taxon>Pseudomonadati</taxon>
        <taxon>Rhodothermota</taxon>
        <taxon>Rhodothermia</taxon>
        <taxon>Rhodothermales</taxon>
        <taxon>Salisaetaceae</taxon>
        <taxon>Longibacter</taxon>
    </lineage>
</organism>
<dbReference type="Proteomes" id="UP000220102">
    <property type="component" value="Unassembled WGS sequence"/>
</dbReference>
<comment type="caution">
    <text evidence="1">The sequence shown here is derived from an EMBL/GenBank/DDBJ whole genome shotgun (WGS) entry which is preliminary data.</text>
</comment>
<proteinExistence type="predicted"/>
<dbReference type="EMBL" id="PDEQ01000002">
    <property type="protein sequence ID" value="PEN14384.1"/>
    <property type="molecule type" value="Genomic_DNA"/>
</dbReference>
<dbReference type="AlphaFoldDB" id="A0A2A8D0H3"/>
<dbReference type="OrthoDB" id="1495638at2"/>
<protein>
    <recommendedName>
        <fullName evidence="3">Pilus assembly protein PilM</fullName>
    </recommendedName>
</protein>
<keyword evidence="2" id="KW-1185">Reference proteome</keyword>